<protein>
    <submittedName>
        <fullName evidence="1">Uncharacterized protein</fullName>
    </submittedName>
</protein>
<dbReference type="KEGG" id="mees:MmiEs2_00500"/>
<dbReference type="Proteomes" id="UP001302662">
    <property type="component" value="Chromosome"/>
</dbReference>
<dbReference type="InterPro" id="IPR043733">
    <property type="entry name" value="DUF5677"/>
</dbReference>
<name>A0AA96V9R0_9EURY</name>
<dbReference type="AlphaFoldDB" id="A0AA96V9R0"/>
<evidence type="ECO:0000313" key="1">
    <source>
        <dbReference type="EMBL" id="WNY27873.1"/>
    </source>
</evidence>
<evidence type="ECO:0000313" key="2">
    <source>
        <dbReference type="Proteomes" id="UP001302662"/>
    </source>
</evidence>
<proteinExistence type="predicted"/>
<sequence length="317" mass="36656">MEKVSIESTFRKLVNQKIISDDDLKDENYSSAYSERFQSIIDFDLKNIELNMTQHSLCFSKETEIRIAQIDKKWGAGLNWLRFYYNYSSNSFNDWKAYNKEEKHDSEIAEIKCVLHYINGKAFYLTAEIICLLENGFPEGAIARFRSLHELWAIGEFISEDTKEVATAYLNSVSDKNENNSDDHYKWAKVSKRFSDKNPTISNIISEAMNTFVKKTDGNISKTKLWKIQTDPNIFIHPSAKGVCYLINPENNDVRIGGTNTGLAHPAINTLIWLYNINRLYLNTTSNVYTELLKKMLYDINEKAQSVFQKIESESII</sequence>
<accession>A0AA96V9R0</accession>
<gene>
    <name evidence="1" type="ORF">MmiEs2_00500</name>
</gene>
<dbReference type="EMBL" id="CP131062">
    <property type="protein sequence ID" value="WNY27873.1"/>
    <property type="molecule type" value="Genomic_DNA"/>
</dbReference>
<reference evidence="1 2" key="1">
    <citation type="submission" date="2023-07" db="EMBL/GenBank/DDBJ databases">
        <title>Closed genome sequence of Methanimicrococcus sp. Es2.</title>
        <authorList>
            <person name="Protasov E."/>
            <person name="Platt K."/>
            <person name="Reeh H."/>
            <person name="Poehlein A."/>
            <person name="Daniel R."/>
            <person name="Brune A."/>
        </authorList>
    </citation>
    <scope>NUCLEOTIDE SEQUENCE [LARGE SCALE GENOMIC DNA]</scope>
    <source>
        <strain evidence="1 2">Es2</strain>
    </source>
</reference>
<dbReference type="Pfam" id="PF18928">
    <property type="entry name" value="DUF5677"/>
    <property type="match status" value="1"/>
</dbReference>
<organism evidence="1 2">
    <name type="scientific">Methanimicrococcus stummii</name>
    <dbReference type="NCBI Taxonomy" id="3028294"/>
    <lineage>
        <taxon>Archaea</taxon>
        <taxon>Methanobacteriati</taxon>
        <taxon>Methanobacteriota</taxon>
        <taxon>Stenosarchaea group</taxon>
        <taxon>Methanomicrobia</taxon>
        <taxon>Methanosarcinales</taxon>
        <taxon>Methanosarcinaceae</taxon>
        <taxon>Methanimicrococcus</taxon>
    </lineage>
</organism>
<keyword evidence="2" id="KW-1185">Reference proteome</keyword>